<comment type="caution">
    <text evidence="11">The sequence shown here is derived from an EMBL/GenBank/DDBJ whole genome shotgun (WGS) entry which is preliminary data.</text>
</comment>
<dbReference type="InterPro" id="IPR012772">
    <property type="entry name" value="Ectoine_EctA"/>
</dbReference>
<evidence type="ECO:0000256" key="4">
    <source>
        <dbReference type="ARBA" id="ARBA00012355"/>
    </source>
</evidence>
<evidence type="ECO:0000256" key="3">
    <source>
        <dbReference type="ARBA" id="ARBA00010712"/>
    </source>
</evidence>
<dbReference type="PROSITE" id="PS51186">
    <property type="entry name" value="GNAT"/>
    <property type="match status" value="1"/>
</dbReference>
<keyword evidence="7 9" id="KW-0012">Acyltransferase</keyword>
<dbReference type="PANTHER" id="PTHR43072:SF60">
    <property type="entry name" value="L-2,4-DIAMINOBUTYRIC ACID ACETYLTRANSFERASE"/>
    <property type="match status" value="1"/>
</dbReference>
<keyword evidence="12" id="KW-1185">Reference proteome</keyword>
<dbReference type="CDD" id="cd04301">
    <property type="entry name" value="NAT_SF"/>
    <property type="match status" value="1"/>
</dbReference>
<gene>
    <name evidence="9 11" type="primary">ectA</name>
    <name evidence="11" type="ORF">ACFFNY_09540</name>
</gene>
<dbReference type="EC" id="2.3.1.178" evidence="4 9"/>
<protein>
    <recommendedName>
        <fullName evidence="5 9">L-2,4-diaminobutyric acid acetyltransferase</fullName>
        <shortName evidence="9">DABA acetyltransferase</shortName>
        <ecNumber evidence="4 9">2.3.1.178</ecNumber>
    </recommendedName>
</protein>
<dbReference type="InterPro" id="IPR016181">
    <property type="entry name" value="Acyl_CoA_acyltransferase"/>
</dbReference>
<dbReference type="GO" id="GO:0033816">
    <property type="term" value="F:diaminobutyrate acetyltransferase activity"/>
    <property type="evidence" value="ECO:0007669"/>
    <property type="project" value="UniProtKB-EC"/>
</dbReference>
<keyword evidence="6 9" id="KW-0808">Transferase</keyword>
<dbReference type="Pfam" id="PF00583">
    <property type="entry name" value="Acetyltransf_1"/>
    <property type="match status" value="1"/>
</dbReference>
<comment type="pathway">
    <text evidence="2 9">Amine and polyamine biosynthesis; ectoine biosynthesis; L-ectoine from L-aspartate 4-semialdehyde: step 2/3.</text>
</comment>
<evidence type="ECO:0000256" key="5">
    <source>
        <dbReference type="ARBA" id="ARBA00017935"/>
    </source>
</evidence>
<evidence type="ECO:0000313" key="12">
    <source>
        <dbReference type="Proteomes" id="UP001589619"/>
    </source>
</evidence>
<comment type="similarity">
    <text evidence="3 9">Belongs to the acetyltransferase family. EctA subfamily.</text>
</comment>
<accession>A0ABV5VU38</accession>
<feature type="domain" description="N-acetyltransferase" evidence="10">
    <location>
        <begin position="10"/>
        <end position="168"/>
    </location>
</feature>
<sequence length="171" mass="18802">MQTTEPSSSIVYRKPTPGDAGAVWRLVKESGALDANSAYCYMLLFLHFAETCLIAEREGRIQGFVTAYVPPTDSRALFVWQIAVAPEARGRGVAKALLRRLLELPAGRRAERLEATVSPNNALSRRLFEALARDRGAPCETIAGEGFAAEAFPEQGHEAEPLLRIRLKPDH</sequence>
<dbReference type="EMBL" id="JBHMAG010000007">
    <property type="protein sequence ID" value="MFB9751814.1"/>
    <property type="molecule type" value="Genomic_DNA"/>
</dbReference>
<evidence type="ECO:0000256" key="1">
    <source>
        <dbReference type="ARBA" id="ARBA00003741"/>
    </source>
</evidence>
<dbReference type="Gene3D" id="3.40.630.30">
    <property type="match status" value="1"/>
</dbReference>
<comment type="catalytic activity">
    <reaction evidence="8 9">
        <text>L-2,4-diaminobutanoate + acetyl-CoA = (2S)-4-acetamido-2-aminobutanoate + CoA + H(+)</text>
        <dbReference type="Rhea" id="RHEA:16901"/>
        <dbReference type="ChEBI" id="CHEBI:15378"/>
        <dbReference type="ChEBI" id="CHEBI:57287"/>
        <dbReference type="ChEBI" id="CHEBI:57288"/>
        <dbReference type="ChEBI" id="CHEBI:58761"/>
        <dbReference type="ChEBI" id="CHEBI:58929"/>
        <dbReference type="EC" id="2.3.1.178"/>
    </reaction>
</comment>
<dbReference type="NCBIfam" id="TIGR02406">
    <property type="entry name" value="ectoine_EctA"/>
    <property type="match status" value="1"/>
</dbReference>
<dbReference type="InterPro" id="IPR000182">
    <property type="entry name" value="GNAT_dom"/>
</dbReference>
<name>A0ABV5VU38_9BACL</name>
<comment type="function">
    <text evidence="1 9">Catalyzes the acetylation of L-2,4-diaminobutyrate (DABA) to gamma-N-acetyl-alpha,gamma-diaminobutyric acid (ADABA) with acetyl coenzyme A.</text>
</comment>
<dbReference type="SUPFAM" id="SSF55729">
    <property type="entry name" value="Acyl-CoA N-acyltransferases (Nat)"/>
    <property type="match status" value="1"/>
</dbReference>
<proteinExistence type="inferred from homology"/>
<evidence type="ECO:0000256" key="7">
    <source>
        <dbReference type="ARBA" id="ARBA00023315"/>
    </source>
</evidence>
<dbReference type="Proteomes" id="UP001589619">
    <property type="component" value="Unassembled WGS sequence"/>
</dbReference>
<dbReference type="PANTHER" id="PTHR43072">
    <property type="entry name" value="N-ACETYLTRANSFERASE"/>
    <property type="match status" value="1"/>
</dbReference>
<evidence type="ECO:0000256" key="2">
    <source>
        <dbReference type="ARBA" id="ARBA00004978"/>
    </source>
</evidence>
<evidence type="ECO:0000256" key="9">
    <source>
        <dbReference type="RuleBase" id="RU365045"/>
    </source>
</evidence>
<dbReference type="RefSeq" id="WP_344912706.1">
    <property type="nucleotide sequence ID" value="NZ_BAAAYO010000010.1"/>
</dbReference>
<organism evidence="11 12">
    <name type="scientific">Paenibacillus hodogayensis</name>
    <dbReference type="NCBI Taxonomy" id="279208"/>
    <lineage>
        <taxon>Bacteria</taxon>
        <taxon>Bacillati</taxon>
        <taxon>Bacillota</taxon>
        <taxon>Bacilli</taxon>
        <taxon>Bacillales</taxon>
        <taxon>Paenibacillaceae</taxon>
        <taxon>Paenibacillus</taxon>
    </lineage>
</organism>
<evidence type="ECO:0000259" key="10">
    <source>
        <dbReference type="PROSITE" id="PS51186"/>
    </source>
</evidence>
<evidence type="ECO:0000313" key="11">
    <source>
        <dbReference type="EMBL" id="MFB9751814.1"/>
    </source>
</evidence>
<evidence type="ECO:0000256" key="6">
    <source>
        <dbReference type="ARBA" id="ARBA00022679"/>
    </source>
</evidence>
<reference evidence="11 12" key="1">
    <citation type="submission" date="2024-09" db="EMBL/GenBank/DDBJ databases">
        <authorList>
            <person name="Sun Q."/>
            <person name="Mori K."/>
        </authorList>
    </citation>
    <scope>NUCLEOTIDE SEQUENCE [LARGE SCALE GENOMIC DNA]</scope>
    <source>
        <strain evidence="11 12">JCM 12520</strain>
    </source>
</reference>
<evidence type="ECO:0000256" key="8">
    <source>
        <dbReference type="ARBA" id="ARBA00048924"/>
    </source>
</evidence>